<evidence type="ECO:0000313" key="2">
    <source>
        <dbReference type="Proteomes" id="UP001153269"/>
    </source>
</evidence>
<protein>
    <submittedName>
        <fullName evidence="1">Uncharacterized protein</fullName>
    </submittedName>
</protein>
<gene>
    <name evidence="1" type="ORF">PLEPLA_LOCUS9907</name>
</gene>
<accession>A0A9N7U034</accession>
<dbReference type="EMBL" id="CADEAL010000557">
    <property type="protein sequence ID" value="CAB1422018.1"/>
    <property type="molecule type" value="Genomic_DNA"/>
</dbReference>
<dbReference type="AlphaFoldDB" id="A0A9N7U034"/>
<evidence type="ECO:0000313" key="1">
    <source>
        <dbReference type="EMBL" id="CAB1422018.1"/>
    </source>
</evidence>
<reference evidence="1" key="1">
    <citation type="submission" date="2020-03" db="EMBL/GenBank/DDBJ databases">
        <authorList>
            <person name="Weist P."/>
        </authorList>
    </citation>
    <scope>NUCLEOTIDE SEQUENCE</scope>
</reference>
<name>A0A9N7U034_PLEPL</name>
<keyword evidence="2" id="KW-1185">Reference proteome</keyword>
<dbReference type="Proteomes" id="UP001153269">
    <property type="component" value="Unassembled WGS sequence"/>
</dbReference>
<comment type="caution">
    <text evidence="1">The sequence shown here is derived from an EMBL/GenBank/DDBJ whole genome shotgun (WGS) entry which is preliminary data.</text>
</comment>
<sequence>MEKMMKRKSKNLVIRRPQSNSMLVTKGSLACPATTPSTRALGQHAALVVDTPASLDHVNLGHRAKAPLTAGLWESLGR</sequence>
<proteinExistence type="predicted"/>
<organism evidence="1 2">
    <name type="scientific">Pleuronectes platessa</name>
    <name type="common">European plaice</name>
    <dbReference type="NCBI Taxonomy" id="8262"/>
    <lineage>
        <taxon>Eukaryota</taxon>
        <taxon>Metazoa</taxon>
        <taxon>Chordata</taxon>
        <taxon>Craniata</taxon>
        <taxon>Vertebrata</taxon>
        <taxon>Euteleostomi</taxon>
        <taxon>Actinopterygii</taxon>
        <taxon>Neopterygii</taxon>
        <taxon>Teleostei</taxon>
        <taxon>Neoteleostei</taxon>
        <taxon>Acanthomorphata</taxon>
        <taxon>Carangaria</taxon>
        <taxon>Pleuronectiformes</taxon>
        <taxon>Pleuronectoidei</taxon>
        <taxon>Pleuronectidae</taxon>
        <taxon>Pleuronectes</taxon>
    </lineage>
</organism>